<accession>A0ABT9B515</accession>
<dbReference type="SUPFAM" id="SSF49854">
    <property type="entry name" value="Spermadhesin, CUB domain"/>
    <property type="match status" value="1"/>
</dbReference>
<dbReference type="Gene3D" id="2.60.120.290">
    <property type="entry name" value="Spermadhesin, CUB domain"/>
    <property type="match status" value="1"/>
</dbReference>
<keyword evidence="5" id="KW-1185">Reference proteome</keyword>
<comment type="caution">
    <text evidence="4">The sequence shown here is derived from an EMBL/GenBank/DDBJ whole genome shotgun (WGS) entry which is preliminary data.</text>
</comment>
<dbReference type="InterPro" id="IPR044023">
    <property type="entry name" value="Ig_7"/>
</dbReference>
<keyword evidence="1" id="KW-0732">Signal</keyword>
<dbReference type="EMBL" id="JAUQSY010000001">
    <property type="protein sequence ID" value="MDO7873367.1"/>
    <property type="molecule type" value="Genomic_DNA"/>
</dbReference>
<dbReference type="InterPro" id="IPR000859">
    <property type="entry name" value="CUB_dom"/>
</dbReference>
<organism evidence="4 5">
    <name type="scientific">Hymenobacter aranciens</name>
    <dbReference type="NCBI Taxonomy" id="3063996"/>
    <lineage>
        <taxon>Bacteria</taxon>
        <taxon>Pseudomonadati</taxon>
        <taxon>Bacteroidota</taxon>
        <taxon>Cytophagia</taxon>
        <taxon>Cytophagales</taxon>
        <taxon>Hymenobacteraceae</taxon>
        <taxon>Hymenobacter</taxon>
    </lineage>
</organism>
<name>A0ABT9B515_9BACT</name>
<evidence type="ECO:0000259" key="3">
    <source>
        <dbReference type="PROSITE" id="PS01180"/>
    </source>
</evidence>
<evidence type="ECO:0000256" key="2">
    <source>
        <dbReference type="ARBA" id="ARBA00023157"/>
    </source>
</evidence>
<dbReference type="Gene3D" id="2.130.10.130">
    <property type="entry name" value="Integrin alpha, N-terminal"/>
    <property type="match status" value="2"/>
</dbReference>
<dbReference type="InterPro" id="IPR002909">
    <property type="entry name" value="IPT_dom"/>
</dbReference>
<dbReference type="SMART" id="SM00042">
    <property type="entry name" value="CUB"/>
    <property type="match status" value="1"/>
</dbReference>
<dbReference type="Pfam" id="PF19081">
    <property type="entry name" value="Ig_7"/>
    <property type="match status" value="2"/>
</dbReference>
<dbReference type="PROSITE" id="PS01180">
    <property type="entry name" value="CUB"/>
    <property type="match status" value="1"/>
</dbReference>
<dbReference type="Pfam" id="PF00431">
    <property type="entry name" value="CUB"/>
    <property type="match status" value="1"/>
</dbReference>
<feature type="domain" description="CUB" evidence="3">
    <location>
        <begin position="484"/>
        <end position="596"/>
    </location>
</feature>
<keyword evidence="2" id="KW-1015">Disulfide bond</keyword>
<dbReference type="InterPro" id="IPR035914">
    <property type="entry name" value="Sperma_CUB_dom_sf"/>
</dbReference>
<proteinExistence type="predicted"/>
<dbReference type="RefSeq" id="WP_305004682.1">
    <property type="nucleotide sequence ID" value="NZ_JAUQSY010000001.1"/>
</dbReference>
<dbReference type="InterPro" id="IPR028994">
    <property type="entry name" value="Integrin_alpha_N"/>
</dbReference>
<gene>
    <name evidence="4" type="ORF">Q5H93_01395</name>
</gene>
<dbReference type="InterPro" id="IPR026444">
    <property type="entry name" value="Secre_tail"/>
</dbReference>
<protein>
    <submittedName>
        <fullName evidence="4">FG-GAP-like repeat-containing protein</fullName>
    </submittedName>
</protein>
<dbReference type="InterPro" id="IPR013783">
    <property type="entry name" value="Ig-like_fold"/>
</dbReference>
<dbReference type="NCBIfam" id="TIGR04183">
    <property type="entry name" value="Por_Secre_tail"/>
    <property type="match status" value="1"/>
</dbReference>
<sequence>MPRLLTATTARLAGFLMPAGPVLALLGLLLGAGLPAAAQTFGVRTDYPVEIFLGDATVGDLNGDGLPDLAAVSGTNVDVGTISVYYGVSGGGFGPATVYNLTDGNSVEIADVNRDGRPDIVSLGASIRVLFGRAAVGYGAPGGGGVGYLEDGRMVLEDVNADGNLDIGYGLYDSPFLEVKSGNGLGGFTGNTRYIAAGQVTDGEVDDITGDGLPDLILTTRTAQSQYLQARLSVLPGLSTGTYGPRVDYPLPTATSNPLDLLVQDINADGVLDVLTANTGSDNVSVWLGLAGGGLGARTDYPLAPGSAPEGLAVADATGDGLPDLAVTNTGGDALYLLPGLGNGLFGPGVQHLTGNEPHSVQLIDVNGDGRLDAVTANTSSHDVSVLLNIGGPAGAAPVISSFSPTSAPAGTVVTIVGTGLAGATGVSVGGVSISPFTATAGSLTFTLPAGVGTGTVVVTTPNGTATSAGVLTVPGTGSELLIGSGPLTTCAGTLYDSGGAAGNYANAETLTTVLTPATPGASVQLSFVRFDTEAGHDLLRIYNGASASAGLIGTYSGSTLPGSITAFNSTGQLTLVFTSDAATTGAGFAINVDCSSSSAFRVLTRTPASNTSTAAPSTTMAAFFTAQPLLSSANTIAVFSSVAGGRRGLQAATVSGFTATVRTRFPYLKPGERVQVTIPASVRSTAGVAVQPYVYQFTTAAGAGSGVLAGHVDYDTPATPGGVALGDLSGDNLLDLVTAQASGGISVRPATTAGVLGTRLDYATTTPFAALVLGDVNNDGRLDVVATRADAATVAVLLSTDRYQLSAPVEYALAAPAQALALGDVNGDGYLDIVTANTGTAASPGSTATVLLNAGREGFGPGTAVAVGARPSGVALADINNDGRLDLLTTNAADNTLSLLLGQGTGGFRPGPTYATGTEPLALVVADFNNDALLDVATANRGSNDLTLWLTSATSSGTLATRTDLPTTAQPVALAVGDLTGDGRPDLVTGSATLGAVAVHLNSGTGTFPGFVTYGAAAGVQALAVADLNGDGRLDVATANAGAATASVLLNRPAATITSLSPAQGPVGTSVTIAGTNLSGATSVSLNGTAVTGFVVNAAGTSITFVVPAGAIGGYVTVLTPVGTVLSPGAFCVQYPATASGASRCGPGTLTLTATGSPANTYAWYTSPSGGTPIAGATGASFTTPSLSATTTYYVAATTGSGATACAGVRTVVQATINTVPTVAVAASGPLSVCAGSTVSLTASGAATYLWNTGATTATIVADTAGTYTVVGTSTAGCASAPVARVLTVVPLPAAPLARDTARCGPGPLLLQARASGPGTFAWYITATGGTPISGATGASYTTPSLAATTTYYVASVSASPGLCPGPRTAVVATINALPVVTVTPSRSLTICPGDSVTLTASGAATYAWSTGATTAAIVVKATGTYAVAGTSAAGCIAAAPVTAVVVAPTPALPVITQAPVGTLSSSSPTGNQWYFNGTPIPGATGATYVVPSAAGNGSYSLSVTSAAGCVSALATPVAVVLTGTNPRAALAALMLAPNPAHASVTVQLPALPAGPAASLTLLDALGRTVRSYPVAPAPGSRSQELPLSGVAAGVYALRLTAGGSTVVRRLVVE</sequence>
<reference evidence="4" key="1">
    <citation type="submission" date="2023-07" db="EMBL/GenBank/DDBJ databases">
        <authorList>
            <person name="Kim M.K."/>
        </authorList>
    </citation>
    <scope>NUCLEOTIDE SEQUENCE</scope>
    <source>
        <strain evidence="4">ASUV-10-1</strain>
    </source>
</reference>
<evidence type="ECO:0000313" key="5">
    <source>
        <dbReference type="Proteomes" id="UP001176429"/>
    </source>
</evidence>
<dbReference type="PANTHER" id="PTHR46580:SF4">
    <property type="entry name" value="ATP_GTP-BINDING PROTEIN"/>
    <property type="match status" value="1"/>
</dbReference>
<dbReference type="CDD" id="cd00041">
    <property type="entry name" value="CUB"/>
    <property type="match status" value="1"/>
</dbReference>
<evidence type="ECO:0000313" key="4">
    <source>
        <dbReference type="EMBL" id="MDO7873367.1"/>
    </source>
</evidence>
<dbReference type="InterPro" id="IPR014756">
    <property type="entry name" value="Ig_E-set"/>
</dbReference>
<dbReference type="Gene3D" id="2.60.40.10">
    <property type="entry name" value="Immunoglobulins"/>
    <property type="match status" value="3"/>
</dbReference>
<dbReference type="Pfam" id="PF13517">
    <property type="entry name" value="FG-GAP_3"/>
    <property type="match status" value="5"/>
</dbReference>
<dbReference type="PANTHER" id="PTHR46580">
    <property type="entry name" value="SENSOR KINASE-RELATED"/>
    <property type="match status" value="1"/>
</dbReference>
<dbReference type="CDD" id="cd00603">
    <property type="entry name" value="IPT_PCSR"/>
    <property type="match status" value="2"/>
</dbReference>
<evidence type="ECO:0000256" key="1">
    <source>
        <dbReference type="ARBA" id="ARBA00022729"/>
    </source>
</evidence>
<dbReference type="InterPro" id="IPR013517">
    <property type="entry name" value="FG-GAP"/>
</dbReference>
<dbReference type="SUPFAM" id="SSF81296">
    <property type="entry name" value="E set domains"/>
    <property type="match status" value="2"/>
</dbReference>
<dbReference type="Proteomes" id="UP001176429">
    <property type="component" value="Unassembled WGS sequence"/>
</dbReference>
<dbReference type="Pfam" id="PF01833">
    <property type="entry name" value="TIG"/>
    <property type="match status" value="2"/>
</dbReference>
<dbReference type="SUPFAM" id="SSF69318">
    <property type="entry name" value="Integrin alpha N-terminal domain"/>
    <property type="match status" value="2"/>
</dbReference>